<evidence type="ECO:0000313" key="5">
    <source>
        <dbReference type="Proteomes" id="UP000315133"/>
    </source>
</evidence>
<dbReference type="PANTHER" id="PTHR34295:SF1">
    <property type="entry name" value="BIOTIN TRANSPORTER BIOY"/>
    <property type="match status" value="1"/>
</dbReference>
<dbReference type="GO" id="GO:0005886">
    <property type="term" value="C:plasma membrane"/>
    <property type="evidence" value="ECO:0007669"/>
    <property type="project" value="UniProtKB-SubCell"/>
</dbReference>
<comment type="caution">
    <text evidence="4">The sequence shown here is derived from an EMBL/GenBank/DDBJ whole genome shotgun (WGS) entry which is preliminary data.</text>
</comment>
<comment type="similarity">
    <text evidence="1 2">Belongs to the BioY family.</text>
</comment>
<dbReference type="GO" id="GO:0015225">
    <property type="term" value="F:biotin transmembrane transporter activity"/>
    <property type="evidence" value="ECO:0007669"/>
    <property type="project" value="UniProtKB-UniRule"/>
</dbReference>
<dbReference type="InterPro" id="IPR003784">
    <property type="entry name" value="BioY"/>
</dbReference>
<feature type="transmembrane region" description="Helical" evidence="3">
    <location>
        <begin position="27"/>
        <end position="50"/>
    </location>
</feature>
<sequence>MSTAALAARPGVLADRFVARSTRVTDVALVVTGAAVVGLLAQVTIPMWPVPITGQTLAVMLVGGALGMRRGAAALTTYMVLGLAGVPWFAELGGGPAYLLKPSFGFVVGFIAAAAVAGWFAERAWDRKPLLAMAGFCLATITPFLVGVPYMAALLGLTDPATIAAYGITPFIVPGLIKAGLAAAAFPLAWRLIRAVDERH</sequence>
<dbReference type="RefSeq" id="WP_141821061.1">
    <property type="nucleotide sequence ID" value="NZ_BAAAIL010000005.1"/>
</dbReference>
<gene>
    <name evidence="4" type="ORF">FB476_3108</name>
</gene>
<keyword evidence="3" id="KW-1133">Transmembrane helix</keyword>
<dbReference type="Gene3D" id="1.10.1760.20">
    <property type="match status" value="1"/>
</dbReference>
<dbReference type="Proteomes" id="UP000315133">
    <property type="component" value="Unassembled WGS sequence"/>
</dbReference>
<dbReference type="Pfam" id="PF02632">
    <property type="entry name" value="BioY"/>
    <property type="match status" value="1"/>
</dbReference>
<evidence type="ECO:0000256" key="1">
    <source>
        <dbReference type="ARBA" id="ARBA00010692"/>
    </source>
</evidence>
<dbReference type="EMBL" id="VFPU01000003">
    <property type="protein sequence ID" value="TQM90726.1"/>
    <property type="molecule type" value="Genomic_DNA"/>
</dbReference>
<evidence type="ECO:0000256" key="3">
    <source>
        <dbReference type="SAM" id="Phobius"/>
    </source>
</evidence>
<feature type="transmembrane region" description="Helical" evidence="3">
    <location>
        <begin position="71"/>
        <end position="90"/>
    </location>
</feature>
<proteinExistence type="inferred from homology"/>
<dbReference type="AlphaFoldDB" id="A0A543K6M2"/>
<dbReference type="OrthoDB" id="1496139at2"/>
<reference evidence="4 5" key="1">
    <citation type="submission" date="2019-06" db="EMBL/GenBank/DDBJ databases">
        <title>Sequencing the genomes of 1000 actinobacteria strains.</title>
        <authorList>
            <person name="Klenk H.-P."/>
        </authorList>
    </citation>
    <scope>NUCLEOTIDE SEQUENCE [LARGE SCALE GENOMIC DNA]</scope>
    <source>
        <strain evidence="4 5">DSM 12362</strain>
    </source>
</reference>
<keyword evidence="2" id="KW-0813">Transport</keyword>
<keyword evidence="2" id="KW-1003">Cell membrane</keyword>
<keyword evidence="2 3" id="KW-0472">Membrane</keyword>
<name>A0A543K6M2_9MICO</name>
<accession>A0A543K6M2</accession>
<evidence type="ECO:0000256" key="2">
    <source>
        <dbReference type="PIRNR" id="PIRNR016661"/>
    </source>
</evidence>
<organism evidence="4 5">
    <name type="scientific">Ornithinimicrobium humiphilum</name>
    <dbReference type="NCBI Taxonomy" id="125288"/>
    <lineage>
        <taxon>Bacteria</taxon>
        <taxon>Bacillati</taxon>
        <taxon>Actinomycetota</taxon>
        <taxon>Actinomycetes</taxon>
        <taxon>Micrococcales</taxon>
        <taxon>Ornithinimicrobiaceae</taxon>
        <taxon>Ornithinimicrobium</taxon>
    </lineage>
</organism>
<comment type="subcellular location">
    <subcellularLocation>
        <location evidence="2">Cell membrane</location>
        <topology evidence="2">Multi-pass membrane protein</topology>
    </subcellularLocation>
</comment>
<dbReference type="PANTHER" id="PTHR34295">
    <property type="entry name" value="BIOTIN TRANSPORTER BIOY"/>
    <property type="match status" value="1"/>
</dbReference>
<feature type="transmembrane region" description="Helical" evidence="3">
    <location>
        <begin position="133"/>
        <end position="157"/>
    </location>
</feature>
<keyword evidence="3" id="KW-0812">Transmembrane</keyword>
<feature type="transmembrane region" description="Helical" evidence="3">
    <location>
        <begin position="102"/>
        <end position="121"/>
    </location>
</feature>
<dbReference type="PIRSF" id="PIRSF016661">
    <property type="entry name" value="BioY"/>
    <property type="match status" value="1"/>
</dbReference>
<keyword evidence="5" id="KW-1185">Reference proteome</keyword>
<feature type="transmembrane region" description="Helical" evidence="3">
    <location>
        <begin position="163"/>
        <end position="190"/>
    </location>
</feature>
<protein>
    <recommendedName>
        <fullName evidence="2">Biotin transporter</fullName>
    </recommendedName>
</protein>
<evidence type="ECO:0000313" key="4">
    <source>
        <dbReference type="EMBL" id="TQM90726.1"/>
    </source>
</evidence>